<evidence type="ECO:0000259" key="8">
    <source>
        <dbReference type="Pfam" id="PF13382"/>
    </source>
</evidence>
<evidence type="ECO:0000256" key="5">
    <source>
        <dbReference type="ARBA" id="ARBA00047720"/>
    </source>
</evidence>
<dbReference type="InterPro" id="IPR032466">
    <property type="entry name" value="Metal_Hydrolase"/>
</dbReference>
<dbReference type="OrthoDB" id="9775607at2"/>
<proteinExistence type="inferred from homology"/>
<dbReference type="Pfam" id="PF13382">
    <property type="entry name" value="Adenine_deam_C"/>
    <property type="match status" value="1"/>
</dbReference>
<evidence type="ECO:0000256" key="2">
    <source>
        <dbReference type="ARBA" id="ARBA00012782"/>
    </source>
</evidence>
<dbReference type="Proteomes" id="UP000184387">
    <property type="component" value="Unassembled WGS sequence"/>
</dbReference>
<dbReference type="EC" id="3.5.4.2" evidence="2 6"/>
<evidence type="ECO:0000256" key="6">
    <source>
        <dbReference type="HAMAP-Rule" id="MF_01518"/>
    </source>
</evidence>
<dbReference type="InterPro" id="IPR026912">
    <property type="entry name" value="Adenine_deam_C"/>
</dbReference>
<comment type="catalytic activity">
    <reaction evidence="5 6">
        <text>adenine + H2O + H(+) = hypoxanthine + NH4(+)</text>
        <dbReference type="Rhea" id="RHEA:23688"/>
        <dbReference type="ChEBI" id="CHEBI:15377"/>
        <dbReference type="ChEBI" id="CHEBI:15378"/>
        <dbReference type="ChEBI" id="CHEBI:16708"/>
        <dbReference type="ChEBI" id="CHEBI:17368"/>
        <dbReference type="ChEBI" id="CHEBI:28938"/>
        <dbReference type="EC" id="3.5.4.2"/>
    </reaction>
</comment>
<dbReference type="RefSeq" id="WP_086061957.1">
    <property type="nucleotide sequence ID" value="NZ_FQZF01000006.1"/>
</dbReference>
<dbReference type="GO" id="GO:0006146">
    <property type="term" value="P:adenine catabolic process"/>
    <property type="evidence" value="ECO:0007669"/>
    <property type="project" value="InterPro"/>
</dbReference>
<dbReference type="EMBL" id="FQZF01000006">
    <property type="protein sequence ID" value="SHI90405.1"/>
    <property type="molecule type" value="Genomic_DNA"/>
</dbReference>
<comment type="cofactor">
    <cofactor evidence="6">
        <name>Mn(2+)</name>
        <dbReference type="ChEBI" id="CHEBI:29035"/>
    </cofactor>
</comment>
<dbReference type="PANTHER" id="PTHR11113">
    <property type="entry name" value="N-ACETYLGLUCOSAMINE-6-PHOSPHATE DEACETYLASE"/>
    <property type="match status" value="1"/>
</dbReference>
<dbReference type="Gene3D" id="2.30.40.10">
    <property type="entry name" value="Urease, subunit C, domain 1"/>
    <property type="match status" value="1"/>
</dbReference>
<dbReference type="PANTHER" id="PTHR11113:SF2">
    <property type="entry name" value="ADENINE DEAMINASE"/>
    <property type="match status" value="1"/>
</dbReference>
<dbReference type="AlphaFoldDB" id="A0A1M6EYB1"/>
<sequence>MIPAIDTPITAETRRAAVRAARGEAPFDLLLTGATLVDVALGELRPADIGITGGLIASVHPPGTRRDATEVHDLSGRFLAPGFVDSHLHFESSFMAPADYASVVVPHGTLTTVWDPHELANVLGVPGVRWAVERSRGLPLRVLVAAPSCVPSAPGLELAGAEIGPEEMAEMLAWPEVSGVAEVMDMAGVLSGSPRMEGIVAAGMAAGKNVNGHARDLIGPALQAYAAAGVTSDHEIMGPEDFLQKLRAGLTVELRGSHDAVLPGVVAAINALPALPPNLVTCTDDIFPDELVEKGGLRDTLARLVRYGLPPIHALKMATLHAALRLKRDDIGLVGPGRRAEIVVLSDLPGMVVERVYVAGRLAARDGTMLEPLPRDLPADSPRDTVRIPPQPASAFTLRPHGVREGQVRLPVVGGARVVHWAEMEVTVRDGVAVLPPGHAFIAILHRHGRRDPAPVVCLADGWGEPRGAIATTISHDNHNLLVIGRDPADLAAAANALIACGGGMAVARGGVAEAVMPLPIAGLLAETPPDETAAAFARLRAAADAVMDWKPPFRVFRGVTGISLACNPGPHPTDLGISDGGTGVLVDPAEPLRAASLPEGVAGA</sequence>
<evidence type="ECO:0000313" key="10">
    <source>
        <dbReference type="Proteomes" id="UP000184387"/>
    </source>
</evidence>
<evidence type="ECO:0000259" key="7">
    <source>
        <dbReference type="Pfam" id="PF01979"/>
    </source>
</evidence>
<dbReference type="InterPro" id="IPR006680">
    <property type="entry name" value="Amidohydro-rel"/>
</dbReference>
<dbReference type="InterPro" id="IPR011059">
    <property type="entry name" value="Metal-dep_hydrolase_composite"/>
</dbReference>
<dbReference type="SUPFAM" id="SSF51338">
    <property type="entry name" value="Composite domain of metallo-dependent hydrolases"/>
    <property type="match status" value="1"/>
</dbReference>
<name>A0A1M6EYB1_9PROT</name>
<accession>A0A1M6EYB1</accession>
<evidence type="ECO:0000313" key="9">
    <source>
        <dbReference type="EMBL" id="SHI90405.1"/>
    </source>
</evidence>
<dbReference type="SUPFAM" id="SSF51556">
    <property type="entry name" value="Metallo-dependent hydrolases"/>
    <property type="match status" value="1"/>
</dbReference>
<protein>
    <recommendedName>
        <fullName evidence="2 6">Adenine deaminase</fullName>
        <shortName evidence="6">Adenase</shortName>
        <shortName evidence="6">Adenine aminase</shortName>
        <ecNumber evidence="2 6">3.5.4.2</ecNumber>
    </recommendedName>
</protein>
<evidence type="ECO:0000256" key="4">
    <source>
        <dbReference type="ARBA" id="ARBA00023211"/>
    </source>
</evidence>
<evidence type="ECO:0000256" key="1">
    <source>
        <dbReference type="ARBA" id="ARBA00006773"/>
    </source>
</evidence>
<feature type="domain" description="Adenine deaminase C-terminal" evidence="8">
    <location>
        <begin position="421"/>
        <end position="581"/>
    </location>
</feature>
<dbReference type="Gene3D" id="3.20.20.140">
    <property type="entry name" value="Metal-dependent hydrolases"/>
    <property type="match status" value="1"/>
</dbReference>
<feature type="domain" description="Amidohydrolase-related" evidence="7">
    <location>
        <begin position="79"/>
        <end position="362"/>
    </location>
</feature>
<keyword evidence="3 6" id="KW-0378">Hydrolase</keyword>
<keyword evidence="10" id="KW-1185">Reference proteome</keyword>
<organism evidence="9 10">
    <name type="scientific">Muricoccus roseus</name>
    <dbReference type="NCBI Taxonomy" id="198092"/>
    <lineage>
        <taxon>Bacteria</taxon>
        <taxon>Pseudomonadati</taxon>
        <taxon>Pseudomonadota</taxon>
        <taxon>Alphaproteobacteria</taxon>
        <taxon>Acetobacterales</taxon>
        <taxon>Roseomonadaceae</taxon>
        <taxon>Muricoccus</taxon>
    </lineage>
</organism>
<keyword evidence="4 6" id="KW-0464">Manganese</keyword>
<dbReference type="HAMAP" id="MF_01518">
    <property type="entry name" value="Adenine_deamin"/>
    <property type="match status" value="1"/>
</dbReference>
<reference evidence="9 10" key="1">
    <citation type="submission" date="2016-11" db="EMBL/GenBank/DDBJ databases">
        <authorList>
            <person name="Jaros S."/>
            <person name="Januszkiewicz K."/>
            <person name="Wedrychowicz H."/>
        </authorList>
    </citation>
    <scope>NUCLEOTIDE SEQUENCE [LARGE SCALE GENOMIC DNA]</scope>
    <source>
        <strain evidence="9 10">DSM 14916</strain>
    </source>
</reference>
<dbReference type="GO" id="GO:0000034">
    <property type="term" value="F:adenine deaminase activity"/>
    <property type="evidence" value="ECO:0007669"/>
    <property type="project" value="UniProtKB-UniRule"/>
</dbReference>
<dbReference type="InterPro" id="IPR006679">
    <property type="entry name" value="Adenine_deam"/>
</dbReference>
<dbReference type="STRING" id="198092.SAMN02745194_01327"/>
<dbReference type="Pfam" id="PF01979">
    <property type="entry name" value="Amidohydro_1"/>
    <property type="match status" value="1"/>
</dbReference>
<evidence type="ECO:0000256" key="3">
    <source>
        <dbReference type="ARBA" id="ARBA00022801"/>
    </source>
</evidence>
<gene>
    <name evidence="6" type="primary">ade</name>
    <name evidence="9" type="ORF">SAMN02745194_01327</name>
</gene>
<comment type="similarity">
    <text evidence="1 6">Belongs to the metallo-dependent hydrolases superfamily. Adenine deaminase family.</text>
</comment>